<dbReference type="EMBL" id="MOBQ01000054">
    <property type="protein sequence ID" value="RON39151.1"/>
    <property type="molecule type" value="Genomic_DNA"/>
</dbReference>
<proteinExistence type="predicted"/>
<protein>
    <submittedName>
        <fullName evidence="1">Uncharacterized protein</fullName>
    </submittedName>
</protein>
<dbReference type="Proteomes" id="UP000285349">
    <property type="component" value="Unassembled WGS sequence"/>
</dbReference>
<accession>A0A423JN94</accession>
<dbReference type="AlphaFoldDB" id="A0A423JN94"/>
<organism evidence="1 2">
    <name type="scientific">Pseudomonas frederiksbergensis</name>
    <dbReference type="NCBI Taxonomy" id="104087"/>
    <lineage>
        <taxon>Bacteria</taxon>
        <taxon>Pseudomonadati</taxon>
        <taxon>Pseudomonadota</taxon>
        <taxon>Gammaproteobacteria</taxon>
        <taxon>Pseudomonadales</taxon>
        <taxon>Pseudomonadaceae</taxon>
        <taxon>Pseudomonas</taxon>
    </lineage>
</organism>
<sequence length="194" mass="23039">MTLNQSVFDDLWNGEKSVCFFVHSGKCFWIVDEKYNFILDAEKDYRAYLEGGSITQEQYDLACKEFRGGVLRMSAGNFPQYLENSNEKILSAFEFEEFMGADDSVLKRVEKHYLTGDVLSSDEFKYANVISSRLPKFYINFDRKIYMHLDYGRCHEDLTYSDWISEFGDFSFLIPDKERYWLKSGNDYWKLRFL</sequence>
<dbReference type="OrthoDB" id="6429459at2"/>
<evidence type="ECO:0000313" key="2">
    <source>
        <dbReference type="Proteomes" id="UP000285349"/>
    </source>
</evidence>
<gene>
    <name evidence="1" type="ORF">BK666_28310</name>
</gene>
<reference evidence="1 2" key="1">
    <citation type="submission" date="2016-10" db="EMBL/GenBank/DDBJ databases">
        <title>Comparative genome analysis of multiple Pseudomonas spp. focuses on biocontrol and plant growth promoting traits.</title>
        <authorList>
            <person name="Tao X.-Y."/>
            <person name="Taylor C.G."/>
        </authorList>
    </citation>
    <scope>NUCLEOTIDE SEQUENCE [LARGE SCALE GENOMIC DNA]</scope>
    <source>
        <strain evidence="1 2">37A10</strain>
    </source>
</reference>
<name>A0A423JN94_9PSED</name>
<dbReference type="RefSeq" id="WP_123515384.1">
    <property type="nucleotide sequence ID" value="NZ_MOBQ01000054.1"/>
</dbReference>
<comment type="caution">
    <text evidence="1">The sequence shown here is derived from an EMBL/GenBank/DDBJ whole genome shotgun (WGS) entry which is preliminary data.</text>
</comment>
<evidence type="ECO:0000313" key="1">
    <source>
        <dbReference type="EMBL" id="RON39151.1"/>
    </source>
</evidence>